<comment type="caution">
    <text evidence="1">The sequence shown here is derived from an EMBL/GenBank/DDBJ whole genome shotgun (WGS) entry which is preliminary data.</text>
</comment>
<name>A0ABP5CA68_9ACTN</name>
<sequence>MVNVSLAWPEGNPDEQLFALGLGKEDLLKAISAGEDARARATPNHPITTAGQLDYQERVFTLREVLFKRGWKRLDHRGSPLVVNPDRTIAIGVLLGDHRTGLPGRPDPRPVRPQGAAKAELIDRNNMSPLFPLSVVMPDSDQAHLEDDELAGLQTWYLLTHRYTGKKNGVIGVRSELSLPVNIGPQEKIDTWLRRILLPTMEWEIVVDYPGEQPPGYDVRLEER</sequence>
<proteinExistence type="predicted"/>
<keyword evidence="2" id="KW-1185">Reference proteome</keyword>
<evidence type="ECO:0000313" key="2">
    <source>
        <dbReference type="Proteomes" id="UP001499854"/>
    </source>
</evidence>
<reference evidence="2" key="1">
    <citation type="journal article" date="2019" name="Int. J. Syst. Evol. Microbiol.">
        <title>The Global Catalogue of Microorganisms (GCM) 10K type strain sequencing project: providing services to taxonomists for standard genome sequencing and annotation.</title>
        <authorList>
            <consortium name="The Broad Institute Genomics Platform"/>
            <consortium name="The Broad Institute Genome Sequencing Center for Infectious Disease"/>
            <person name="Wu L."/>
            <person name="Ma J."/>
        </authorList>
    </citation>
    <scope>NUCLEOTIDE SEQUENCE [LARGE SCALE GENOMIC DNA]</scope>
    <source>
        <strain evidence="2">JCM 16013</strain>
    </source>
</reference>
<dbReference type="EMBL" id="BAAAQM010000005">
    <property type="protein sequence ID" value="GAA1959357.1"/>
    <property type="molecule type" value="Genomic_DNA"/>
</dbReference>
<accession>A0ABP5CA68</accession>
<dbReference type="RefSeq" id="WP_344656149.1">
    <property type="nucleotide sequence ID" value="NZ_BAAAQM010000005.1"/>
</dbReference>
<dbReference type="Proteomes" id="UP001499854">
    <property type="component" value="Unassembled WGS sequence"/>
</dbReference>
<gene>
    <name evidence="1" type="ORF">GCM10009838_14630</name>
</gene>
<protein>
    <submittedName>
        <fullName evidence="1">Uncharacterized protein</fullName>
    </submittedName>
</protein>
<evidence type="ECO:0000313" key="1">
    <source>
        <dbReference type="EMBL" id="GAA1959357.1"/>
    </source>
</evidence>
<organism evidence="1 2">
    <name type="scientific">Catenulispora subtropica</name>
    <dbReference type="NCBI Taxonomy" id="450798"/>
    <lineage>
        <taxon>Bacteria</taxon>
        <taxon>Bacillati</taxon>
        <taxon>Actinomycetota</taxon>
        <taxon>Actinomycetes</taxon>
        <taxon>Catenulisporales</taxon>
        <taxon>Catenulisporaceae</taxon>
        <taxon>Catenulispora</taxon>
    </lineage>
</organism>